<feature type="transmembrane region" description="Helical" evidence="1">
    <location>
        <begin position="119"/>
        <end position="141"/>
    </location>
</feature>
<comment type="caution">
    <text evidence="2">The sequence shown here is derived from an EMBL/GenBank/DDBJ whole genome shotgun (WGS) entry which is preliminary data.</text>
</comment>
<accession>A0ABP4WST4</accession>
<proteinExistence type="predicted"/>
<feature type="transmembrane region" description="Helical" evidence="1">
    <location>
        <begin position="61"/>
        <end position="81"/>
    </location>
</feature>
<dbReference type="Proteomes" id="UP001500506">
    <property type="component" value="Unassembled WGS sequence"/>
</dbReference>
<feature type="transmembrane region" description="Helical" evidence="1">
    <location>
        <begin position="88"/>
        <end position="113"/>
    </location>
</feature>
<evidence type="ECO:0000313" key="3">
    <source>
        <dbReference type="Proteomes" id="UP001500506"/>
    </source>
</evidence>
<organism evidence="2 3">
    <name type="scientific">Agromyces humatus</name>
    <dbReference type="NCBI Taxonomy" id="279573"/>
    <lineage>
        <taxon>Bacteria</taxon>
        <taxon>Bacillati</taxon>
        <taxon>Actinomycetota</taxon>
        <taxon>Actinomycetes</taxon>
        <taxon>Micrococcales</taxon>
        <taxon>Microbacteriaceae</taxon>
        <taxon>Agromyces</taxon>
    </lineage>
</organism>
<gene>
    <name evidence="2" type="ORF">GCM10009747_18180</name>
</gene>
<dbReference type="EMBL" id="BAAANH010000003">
    <property type="protein sequence ID" value="GAA1759506.1"/>
    <property type="molecule type" value="Genomic_DNA"/>
</dbReference>
<evidence type="ECO:0000256" key="1">
    <source>
        <dbReference type="SAM" id="Phobius"/>
    </source>
</evidence>
<dbReference type="RefSeq" id="WP_232500006.1">
    <property type="nucleotide sequence ID" value="NZ_BAAANH010000003.1"/>
</dbReference>
<name>A0ABP4WST4_9MICO</name>
<evidence type="ECO:0000313" key="2">
    <source>
        <dbReference type="EMBL" id="GAA1759506.1"/>
    </source>
</evidence>
<sequence length="213" mass="22708">MHDDDRTPPRIPRRTALRRWAFTTGYLGLASALALALFFALADPFGAELRTWYWLGPANDVLSVVLALAQIVAALLLWRALAPSATLAALAVVMSLATAYLAVTTVRMLMGLATLDDQYVAAIPAIALMFGFLVAAGLVGLRRDRMCHRLARWAVAIGSAGGAALLVFAIGFLLPAGSAGQWTVFIIGGIAGAFAYVAYPVWWLVVGLIPLQR</sequence>
<keyword evidence="1" id="KW-1133">Transmembrane helix</keyword>
<feature type="transmembrane region" description="Helical" evidence="1">
    <location>
        <begin position="153"/>
        <end position="176"/>
    </location>
</feature>
<protein>
    <recommendedName>
        <fullName evidence="4">DUF4386 family protein</fullName>
    </recommendedName>
</protein>
<feature type="transmembrane region" description="Helical" evidence="1">
    <location>
        <begin position="20"/>
        <end position="41"/>
    </location>
</feature>
<reference evidence="3" key="1">
    <citation type="journal article" date="2019" name="Int. J. Syst. Evol. Microbiol.">
        <title>The Global Catalogue of Microorganisms (GCM) 10K type strain sequencing project: providing services to taxonomists for standard genome sequencing and annotation.</title>
        <authorList>
            <consortium name="The Broad Institute Genomics Platform"/>
            <consortium name="The Broad Institute Genome Sequencing Center for Infectious Disease"/>
            <person name="Wu L."/>
            <person name="Ma J."/>
        </authorList>
    </citation>
    <scope>NUCLEOTIDE SEQUENCE [LARGE SCALE GENOMIC DNA]</scope>
    <source>
        <strain evidence="3">JCM 14319</strain>
    </source>
</reference>
<keyword evidence="3" id="KW-1185">Reference proteome</keyword>
<evidence type="ECO:0008006" key="4">
    <source>
        <dbReference type="Google" id="ProtNLM"/>
    </source>
</evidence>
<feature type="transmembrane region" description="Helical" evidence="1">
    <location>
        <begin position="182"/>
        <end position="209"/>
    </location>
</feature>
<keyword evidence="1" id="KW-0812">Transmembrane</keyword>
<keyword evidence="1" id="KW-0472">Membrane</keyword>